<dbReference type="PRINTS" id="PR00039">
    <property type="entry name" value="HTHLYSR"/>
</dbReference>
<evidence type="ECO:0000313" key="6">
    <source>
        <dbReference type="EMBL" id="SOD89006.1"/>
    </source>
</evidence>
<dbReference type="EMBL" id="OCNJ01000001">
    <property type="protein sequence ID" value="SOD89006.1"/>
    <property type="molecule type" value="Genomic_DNA"/>
</dbReference>
<evidence type="ECO:0000256" key="3">
    <source>
        <dbReference type="ARBA" id="ARBA00023125"/>
    </source>
</evidence>
<dbReference type="PANTHER" id="PTHR30537:SF20">
    <property type="entry name" value="TRANSCRIPTIONAL REGULATORY PROTEIN"/>
    <property type="match status" value="1"/>
</dbReference>
<dbReference type="InterPro" id="IPR005119">
    <property type="entry name" value="LysR_subst-bd"/>
</dbReference>
<comment type="similarity">
    <text evidence="1">Belongs to the LysR transcriptional regulatory family.</text>
</comment>
<evidence type="ECO:0000256" key="2">
    <source>
        <dbReference type="ARBA" id="ARBA00023015"/>
    </source>
</evidence>
<dbReference type="AlphaFoldDB" id="A0A286G187"/>
<keyword evidence="2" id="KW-0805">Transcription regulation</keyword>
<dbReference type="PANTHER" id="PTHR30537">
    <property type="entry name" value="HTH-TYPE TRANSCRIPTIONAL REGULATOR"/>
    <property type="match status" value="1"/>
</dbReference>
<accession>A0A286G187</accession>
<dbReference type="PROSITE" id="PS50931">
    <property type="entry name" value="HTH_LYSR"/>
    <property type="match status" value="1"/>
</dbReference>
<dbReference type="GO" id="GO:0043565">
    <property type="term" value="F:sequence-specific DNA binding"/>
    <property type="evidence" value="ECO:0007669"/>
    <property type="project" value="TreeGrafter"/>
</dbReference>
<reference evidence="6 7" key="1">
    <citation type="submission" date="2017-09" db="EMBL/GenBank/DDBJ databases">
        <authorList>
            <person name="Ehlers B."/>
            <person name="Leendertz F.H."/>
        </authorList>
    </citation>
    <scope>NUCLEOTIDE SEQUENCE [LARGE SCALE GENOMIC DNA]</scope>
    <source>
        <strain evidence="6 7">USBA 140</strain>
    </source>
</reference>
<dbReference type="SUPFAM" id="SSF53850">
    <property type="entry name" value="Periplasmic binding protein-like II"/>
    <property type="match status" value="1"/>
</dbReference>
<evidence type="ECO:0000313" key="7">
    <source>
        <dbReference type="Proteomes" id="UP000219621"/>
    </source>
</evidence>
<dbReference type="InterPro" id="IPR000847">
    <property type="entry name" value="LysR_HTH_N"/>
</dbReference>
<organism evidence="6 7">
    <name type="scientific">Caenispirillum bisanense</name>
    <dbReference type="NCBI Taxonomy" id="414052"/>
    <lineage>
        <taxon>Bacteria</taxon>
        <taxon>Pseudomonadati</taxon>
        <taxon>Pseudomonadota</taxon>
        <taxon>Alphaproteobacteria</taxon>
        <taxon>Rhodospirillales</taxon>
        <taxon>Novispirillaceae</taxon>
        <taxon>Caenispirillum</taxon>
    </lineage>
</organism>
<keyword evidence="7" id="KW-1185">Reference proteome</keyword>
<keyword evidence="4" id="KW-0804">Transcription</keyword>
<evidence type="ECO:0000259" key="5">
    <source>
        <dbReference type="PROSITE" id="PS50931"/>
    </source>
</evidence>
<dbReference type="InterPro" id="IPR058163">
    <property type="entry name" value="LysR-type_TF_proteobact-type"/>
</dbReference>
<dbReference type="GO" id="GO:0003700">
    <property type="term" value="F:DNA-binding transcription factor activity"/>
    <property type="evidence" value="ECO:0007669"/>
    <property type="project" value="InterPro"/>
</dbReference>
<evidence type="ECO:0000256" key="1">
    <source>
        <dbReference type="ARBA" id="ARBA00009437"/>
    </source>
</evidence>
<dbReference type="SUPFAM" id="SSF46785">
    <property type="entry name" value="Winged helix' DNA-binding domain"/>
    <property type="match status" value="1"/>
</dbReference>
<dbReference type="Pfam" id="PF00126">
    <property type="entry name" value="HTH_1"/>
    <property type="match status" value="1"/>
</dbReference>
<sequence length="303" mass="34329">MAARANTMMDWDKLRIFHSVAEAGSFTHAGESLNLSQSAVSRQISALEESLNVSLFHRHARGLILTEQGELLYNTVHEVFAKLSMAEARLTESRERPEGPLKVTTTVAFGSVWLTPRIKEFMDTYPHIEMSLLLDDGEVDLAMREADVAIRFHPPRQPDLVQRHLMGLHYRIYASPEYLKKFGIPKTPDDLDSHRLIVYGEDAKAPVDNMNWLLTAGGVPKKRRQPVLRVNNIYGIFRAVQSGLGIAALPEYFSTEATNLVQVLPELRGPGFDCFFVYPEELRHSKRVAVFRDFLLRKLGEKA</sequence>
<dbReference type="CDD" id="cd08422">
    <property type="entry name" value="PBP2_CrgA_like"/>
    <property type="match status" value="1"/>
</dbReference>
<dbReference type="OrthoDB" id="9812435at2"/>
<feature type="domain" description="HTH lysR-type" evidence="5">
    <location>
        <begin position="9"/>
        <end position="66"/>
    </location>
</feature>
<dbReference type="GO" id="GO:0006351">
    <property type="term" value="P:DNA-templated transcription"/>
    <property type="evidence" value="ECO:0007669"/>
    <property type="project" value="TreeGrafter"/>
</dbReference>
<evidence type="ECO:0000256" key="4">
    <source>
        <dbReference type="ARBA" id="ARBA00023163"/>
    </source>
</evidence>
<dbReference type="Proteomes" id="UP000219621">
    <property type="component" value="Unassembled WGS sequence"/>
</dbReference>
<dbReference type="InterPro" id="IPR036390">
    <property type="entry name" value="WH_DNA-bd_sf"/>
</dbReference>
<proteinExistence type="inferred from homology"/>
<dbReference type="InterPro" id="IPR036388">
    <property type="entry name" value="WH-like_DNA-bd_sf"/>
</dbReference>
<dbReference type="Gene3D" id="3.40.190.290">
    <property type="match status" value="1"/>
</dbReference>
<gene>
    <name evidence="6" type="ORF">SAMN05421508_10180</name>
</gene>
<dbReference type="Pfam" id="PF03466">
    <property type="entry name" value="LysR_substrate"/>
    <property type="match status" value="1"/>
</dbReference>
<name>A0A286G187_9PROT</name>
<protein>
    <submittedName>
        <fullName evidence="6">DNA-binding transcriptional regulator, LysR family</fullName>
    </submittedName>
</protein>
<keyword evidence="3 6" id="KW-0238">DNA-binding</keyword>
<dbReference type="Gene3D" id="1.10.10.10">
    <property type="entry name" value="Winged helix-like DNA-binding domain superfamily/Winged helix DNA-binding domain"/>
    <property type="match status" value="1"/>
</dbReference>
<dbReference type="FunFam" id="1.10.10.10:FF:000001">
    <property type="entry name" value="LysR family transcriptional regulator"/>
    <property type="match status" value="1"/>
</dbReference>